<dbReference type="SMART" id="SM00862">
    <property type="entry name" value="Trans_reg_C"/>
    <property type="match status" value="1"/>
</dbReference>
<keyword evidence="1 2" id="KW-0238">DNA-binding</keyword>
<protein>
    <recommendedName>
        <fullName evidence="3">OmpR/PhoB-type domain-containing protein</fullName>
    </recommendedName>
</protein>
<evidence type="ECO:0000259" key="3">
    <source>
        <dbReference type="PROSITE" id="PS51755"/>
    </source>
</evidence>
<dbReference type="InterPro" id="IPR001867">
    <property type="entry name" value="OmpR/PhoB-type_DNA-bd"/>
</dbReference>
<dbReference type="Pfam" id="PF00486">
    <property type="entry name" value="Trans_reg_C"/>
    <property type="match status" value="1"/>
</dbReference>
<feature type="domain" description="OmpR/PhoB-type" evidence="3">
    <location>
        <begin position="88"/>
        <end position="189"/>
    </location>
</feature>
<sequence length="192" mass="22683">MLKKTKQEESNAYATHAVGSAYPLEGYRALSIWLHHHQNRRERNGIPAWVGKYVFPEPRCWYGLYRQPSYGDPIRSNRTHRGVEMNENDILKVGDIKLYMSSRRVTIGEVEVRLTEFEFITLWSLARKEGRVIFRKELREIVDRNDYNMHWDTRAADKLISRLRRAIGDDGRRPQRILTVHGKGYKLVPKMD</sequence>
<dbReference type="EMBL" id="PFRH01000094">
    <property type="protein sequence ID" value="PJC52444.1"/>
    <property type="molecule type" value="Genomic_DNA"/>
</dbReference>
<evidence type="ECO:0000313" key="4">
    <source>
        <dbReference type="EMBL" id="PJC52444.1"/>
    </source>
</evidence>
<name>A0A2M8F9M9_9BACT</name>
<organism evidence="4 5">
    <name type="scientific">Candidatus Magasanikbacteria bacterium CG_4_9_14_0_2_um_filter_42_11</name>
    <dbReference type="NCBI Taxonomy" id="1974643"/>
    <lineage>
        <taxon>Bacteria</taxon>
        <taxon>Candidatus Magasanikiibacteriota</taxon>
    </lineage>
</organism>
<comment type="caution">
    <text evidence="4">The sequence shown here is derived from an EMBL/GenBank/DDBJ whole genome shotgun (WGS) entry which is preliminary data.</text>
</comment>
<reference evidence="5" key="1">
    <citation type="submission" date="2017-09" db="EMBL/GenBank/DDBJ databases">
        <title>Depth-based differentiation of microbial function through sediment-hosted aquifers and enrichment of novel symbionts in the deep terrestrial subsurface.</title>
        <authorList>
            <person name="Probst A.J."/>
            <person name="Ladd B."/>
            <person name="Jarett J.K."/>
            <person name="Geller-Mcgrath D.E."/>
            <person name="Sieber C.M.K."/>
            <person name="Emerson J.B."/>
            <person name="Anantharaman K."/>
            <person name="Thomas B.C."/>
            <person name="Malmstrom R."/>
            <person name="Stieglmeier M."/>
            <person name="Klingl A."/>
            <person name="Woyke T."/>
            <person name="Ryan C.M."/>
            <person name="Banfield J.F."/>
        </authorList>
    </citation>
    <scope>NUCLEOTIDE SEQUENCE [LARGE SCALE GENOMIC DNA]</scope>
</reference>
<dbReference type="AlphaFoldDB" id="A0A2M8F9M9"/>
<dbReference type="Proteomes" id="UP000231456">
    <property type="component" value="Unassembled WGS sequence"/>
</dbReference>
<dbReference type="GO" id="GO:0000160">
    <property type="term" value="P:phosphorelay signal transduction system"/>
    <property type="evidence" value="ECO:0007669"/>
    <property type="project" value="InterPro"/>
</dbReference>
<feature type="DNA-binding region" description="OmpR/PhoB-type" evidence="2">
    <location>
        <begin position="88"/>
        <end position="189"/>
    </location>
</feature>
<dbReference type="SUPFAM" id="SSF46894">
    <property type="entry name" value="C-terminal effector domain of the bipartite response regulators"/>
    <property type="match status" value="1"/>
</dbReference>
<dbReference type="CDD" id="cd00383">
    <property type="entry name" value="trans_reg_C"/>
    <property type="match status" value="1"/>
</dbReference>
<dbReference type="InterPro" id="IPR016032">
    <property type="entry name" value="Sig_transdc_resp-reg_C-effctor"/>
</dbReference>
<evidence type="ECO:0000256" key="2">
    <source>
        <dbReference type="PROSITE-ProRule" id="PRU01091"/>
    </source>
</evidence>
<dbReference type="PROSITE" id="PS51755">
    <property type="entry name" value="OMPR_PHOB"/>
    <property type="match status" value="1"/>
</dbReference>
<evidence type="ECO:0000256" key="1">
    <source>
        <dbReference type="ARBA" id="ARBA00023125"/>
    </source>
</evidence>
<dbReference type="Gene3D" id="1.10.10.10">
    <property type="entry name" value="Winged helix-like DNA-binding domain superfamily/Winged helix DNA-binding domain"/>
    <property type="match status" value="1"/>
</dbReference>
<dbReference type="GO" id="GO:0003677">
    <property type="term" value="F:DNA binding"/>
    <property type="evidence" value="ECO:0007669"/>
    <property type="project" value="UniProtKB-UniRule"/>
</dbReference>
<accession>A0A2M8F9M9</accession>
<gene>
    <name evidence="4" type="ORF">CO030_02855</name>
</gene>
<dbReference type="GO" id="GO:0006355">
    <property type="term" value="P:regulation of DNA-templated transcription"/>
    <property type="evidence" value="ECO:0007669"/>
    <property type="project" value="InterPro"/>
</dbReference>
<dbReference type="InterPro" id="IPR036388">
    <property type="entry name" value="WH-like_DNA-bd_sf"/>
</dbReference>
<proteinExistence type="predicted"/>
<evidence type="ECO:0000313" key="5">
    <source>
        <dbReference type="Proteomes" id="UP000231456"/>
    </source>
</evidence>